<dbReference type="InterPro" id="IPR050555">
    <property type="entry name" value="Bact_Solute-Bind_Prot2"/>
</dbReference>
<accession>A0A8J3N4B6</accession>
<comment type="subcellular location">
    <subcellularLocation>
        <location evidence="1">Cell envelope</location>
    </subcellularLocation>
</comment>
<dbReference type="Pfam" id="PF13407">
    <property type="entry name" value="Peripla_BP_4"/>
    <property type="match status" value="1"/>
</dbReference>
<keyword evidence="6" id="KW-1185">Reference proteome</keyword>
<organism evidence="5 6">
    <name type="scientific">Reticulibacter mediterranei</name>
    <dbReference type="NCBI Taxonomy" id="2778369"/>
    <lineage>
        <taxon>Bacteria</taxon>
        <taxon>Bacillati</taxon>
        <taxon>Chloroflexota</taxon>
        <taxon>Ktedonobacteria</taxon>
        <taxon>Ktedonobacterales</taxon>
        <taxon>Reticulibacteraceae</taxon>
        <taxon>Reticulibacter</taxon>
    </lineage>
</organism>
<dbReference type="SUPFAM" id="SSF53822">
    <property type="entry name" value="Periplasmic binding protein-like I"/>
    <property type="match status" value="1"/>
</dbReference>
<dbReference type="GO" id="GO:0030288">
    <property type="term" value="C:outer membrane-bounded periplasmic space"/>
    <property type="evidence" value="ECO:0007669"/>
    <property type="project" value="TreeGrafter"/>
</dbReference>
<gene>
    <name evidence="5" type="ORF">KSF_053660</name>
</gene>
<feature type="signal peptide" evidence="3">
    <location>
        <begin position="1"/>
        <end position="27"/>
    </location>
</feature>
<feature type="domain" description="Periplasmic binding protein" evidence="4">
    <location>
        <begin position="50"/>
        <end position="316"/>
    </location>
</feature>
<dbReference type="RefSeq" id="WP_220206003.1">
    <property type="nucleotide sequence ID" value="NZ_BNJK01000001.1"/>
</dbReference>
<proteinExistence type="predicted"/>
<dbReference type="Gene3D" id="3.40.50.2300">
    <property type="match status" value="2"/>
</dbReference>
<evidence type="ECO:0000256" key="2">
    <source>
        <dbReference type="ARBA" id="ARBA00022729"/>
    </source>
</evidence>
<dbReference type="GO" id="GO:0030246">
    <property type="term" value="F:carbohydrate binding"/>
    <property type="evidence" value="ECO:0007669"/>
    <property type="project" value="TreeGrafter"/>
</dbReference>
<dbReference type="PROSITE" id="PS51257">
    <property type="entry name" value="PROKAR_LIPOPROTEIN"/>
    <property type="match status" value="1"/>
</dbReference>
<dbReference type="InterPro" id="IPR028082">
    <property type="entry name" value="Peripla_BP_I"/>
</dbReference>
<reference evidence="5" key="1">
    <citation type="submission" date="2020-10" db="EMBL/GenBank/DDBJ databases">
        <title>Taxonomic study of unclassified bacteria belonging to the class Ktedonobacteria.</title>
        <authorList>
            <person name="Yabe S."/>
            <person name="Wang C.M."/>
            <person name="Zheng Y."/>
            <person name="Sakai Y."/>
            <person name="Cavaletti L."/>
            <person name="Monciardini P."/>
            <person name="Donadio S."/>
        </authorList>
    </citation>
    <scope>NUCLEOTIDE SEQUENCE</scope>
    <source>
        <strain evidence="5">ID150040</strain>
    </source>
</reference>
<sequence length="378" mass="40531">MKTFVRRNWFNTLLISLLILSITLLTACDSNANTGGNLPSGAGGKGCTKVGILLPDTNVARWETKDHPMLIQAIKTAMPNAQIDYSNAHDNSDTQLNQAETDLANGDCILVVTAHDSVAAAAIIAKAKARNVPVIAYDRLIQSKDLNYYVSFDNVKVGQIQAQYIADHYQQYQKEGTIPNIVLISGSQTDTNALLFSMGMHSILDPMFANGTLKYISETFTPDWNSTTAQAEMEAALADQHNNIQIAYVANDDMAGKVIEALKAVKLNGKVLVTGQDAGADAVRNILLRQQSMTAYKPIAREAQSVADLVKALSNGSNVNTLTKGVTTSTFDGGNIPSILDSPVTVDRNNINSTVLADHYLVKEEICNGVPAGTAGVC</sequence>
<name>A0A8J3N4B6_9CHLR</name>
<protein>
    <submittedName>
        <fullName evidence="5">Sugar ABC transporter substrate-binding protein</fullName>
    </submittedName>
</protein>
<evidence type="ECO:0000256" key="3">
    <source>
        <dbReference type="SAM" id="SignalP"/>
    </source>
</evidence>
<dbReference type="Proteomes" id="UP000597444">
    <property type="component" value="Unassembled WGS sequence"/>
</dbReference>
<dbReference type="EMBL" id="BNJK01000001">
    <property type="protein sequence ID" value="GHO95318.1"/>
    <property type="molecule type" value="Genomic_DNA"/>
</dbReference>
<dbReference type="PANTHER" id="PTHR30036">
    <property type="entry name" value="D-XYLOSE-BINDING PERIPLASMIC PROTEIN"/>
    <property type="match status" value="1"/>
</dbReference>
<comment type="caution">
    <text evidence="5">The sequence shown here is derived from an EMBL/GenBank/DDBJ whole genome shotgun (WGS) entry which is preliminary data.</text>
</comment>
<evidence type="ECO:0000313" key="6">
    <source>
        <dbReference type="Proteomes" id="UP000597444"/>
    </source>
</evidence>
<keyword evidence="2 3" id="KW-0732">Signal</keyword>
<dbReference type="PANTHER" id="PTHR30036:SF1">
    <property type="entry name" value="D-XYLOSE-BINDING PERIPLASMIC PROTEIN"/>
    <property type="match status" value="1"/>
</dbReference>
<evidence type="ECO:0000256" key="1">
    <source>
        <dbReference type="ARBA" id="ARBA00004196"/>
    </source>
</evidence>
<dbReference type="AlphaFoldDB" id="A0A8J3N4B6"/>
<evidence type="ECO:0000313" key="5">
    <source>
        <dbReference type="EMBL" id="GHO95318.1"/>
    </source>
</evidence>
<evidence type="ECO:0000259" key="4">
    <source>
        <dbReference type="Pfam" id="PF13407"/>
    </source>
</evidence>
<feature type="chain" id="PRO_5035217470" evidence="3">
    <location>
        <begin position="28"/>
        <end position="378"/>
    </location>
</feature>
<dbReference type="InterPro" id="IPR025997">
    <property type="entry name" value="SBP_2_dom"/>
</dbReference>